<dbReference type="Proteomes" id="UP000617634">
    <property type="component" value="Unassembled WGS sequence"/>
</dbReference>
<keyword evidence="1 5" id="KW-0489">Methyltransferase</keyword>
<dbReference type="RefSeq" id="WP_197163325.1">
    <property type="nucleotide sequence ID" value="NZ_JADZGI010000001.1"/>
</dbReference>
<reference evidence="5" key="1">
    <citation type="submission" date="2020-11" db="EMBL/GenBank/DDBJ databases">
        <title>Novosphingobium aureum sp. nov., a marine bacterium isolated from sediment of a salt flat.</title>
        <authorList>
            <person name="Yoo Y."/>
            <person name="Kim J.-J."/>
        </authorList>
    </citation>
    <scope>NUCLEOTIDE SEQUENCE</scope>
    <source>
        <strain evidence="5">YJ-S2-02</strain>
    </source>
</reference>
<evidence type="ECO:0000313" key="5">
    <source>
        <dbReference type="EMBL" id="MBH0113245.1"/>
    </source>
</evidence>
<dbReference type="PANTHER" id="PTHR12829:SF7">
    <property type="entry name" value="N6-ADENOSINE-METHYLTRANSFERASE CATALYTIC SUBUNIT"/>
    <property type="match status" value="1"/>
</dbReference>
<dbReference type="EMBL" id="JADZGI010000001">
    <property type="protein sequence ID" value="MBH0113245.1"/>
    <property type="molecule type" value="Genomic_DNA"/>
</dbReference>
<dbReference type="GO" id="GO:0008173">
    <property type="term" value="F:RNA methyltransferase activity"/>
    <property type="evidence" value="ECO:0007669"/>
    <property type="project" value="UniProtKB-ARBA"/>
</dbReference>
<accession>A0A931MLA5</accession>
<protein>
    <submittedName>
        <fullName evidence="5">DNA methyltransferase</fullName>
    </submittedName>
</protein>
<keyword evidence="6" id="KW-1185">Reference proteome</keyword>
<sequence length="222" mass="25124">MTDTFSALKTGHYGVIEADPAWGWVSFSGKAAAPHRTAQAPYPVMTLDEMKAMPVADLAARDCLLNMWVIGSHLDQAIELGRHWGFTFKSDGFVWVKTGKHDPAKRPITMGKWVRKQVEYSLLFSRGKPSRTDAGVRQLIETGDNVIYEPRREHSRKPDSRYERLERLCAGPYLELFARTRRPGWDAWGNETDRFTPSEEFDSLLSGDAGRGEANDFDALLF</sequence>
<proteinExistence type="inferred from homology"/>
<gene>
    <name evidence="5" type="ORF">I5E68_09835</name>
</gene>
<name>A0A931MLA5_9SPHN</name>
<dbReference type="GO" id="GO:0032259">
    <property type="term" value="P:methylation"/>
    <property type="evidence" value="ECO:0007669"/>
    <property type="project" value="UniProtKB-KW"/>
</dbReference>
<keyword evidence="2" id="KW-0808">Transferase</keyword>
<evidence type="ECO:0000256" key="3">
    <source>
        <dbReference type="ARBA" id="ARBA00022691"/>
    </source>
</evidence>
<dbReference type="GO" id="GO:0008757">
    <property type="term" value="F:S-adenosylmethionine-dependent methyltransferase activity"/>
    <property type="evidence" value="ECO:0007669"/>
    <property type="project" value="UniProtKB-ARBA"/>
</dbReference>
<dbReference type="PANTHER" id="PTHR12829">
    <property type="entry name" value="N6-ADENOSINE-METHYLTRANSFERASE"/>
    <property type="match status" value="1"/>
</dbReference>
<dbReference type="Pfam" id="PF05063">
    <property type="entry name" value="MT-A70"/>
    <property type="match status" value="1"/>
</dbReference>
<organism evidence="5 6">
    <name type="scientific">Novosphingobium aureum</name>
    <dbReference type="NCBI Taxonomy" id="2792964"/>
    <lineage>
        <taxon>Bacteria</taxon>
        <taxon>Pseudomonadati</taxon>
        <taxon>Pseudomonadota</taxon>
        <taxon>Alphaproteobacteria</taxon>
        <taxon>Sphingomonadales</taxon>
        <taxon>Sphingomonadaceae</taxon>
        <taxon>Novosphingobium</taxon>
    </lineage>
</organism>
<comment type="caution">
    <text evidence="5">The sequence shown here is derived from an EMBL/GenBank/DDBJ whole genome shotgun (WGS) entry which is preliminary data.</text>
</comment>
<dbReference type="AlphaFoldDB" id="A0A931MLA5"/>
<dbReference type="PROSITE" id="PS51143">
    <property type="entry name" value="MT_A70"/>
    <property type="match status" value="1"/>
</dbReference>
<evidence type="ECO:0000313" key="6">
    <source>
        <dbReference type="Proteomes" id="UP000617634"/>
    </source>
</evidence>
<evidence type="ECO:0000256" key="4">
    <source>
        <dbReference type="PROSITE-ProRule" id="PRU00489"/>
    </source>
</evidence>
<comment type="similarity">
    <text evidence="4">Belongs to the MT-A70-like family.</text>
</comment>
<keyword evidence="3" id="KW-0949">S-adenosyl-L-methionine</keyword>
<evidence type="ECO:0000256" key="1">
    <source>
        <dbReference type="ARBA" id="ARBA00022603"/>
    </source>
</evidence>
<dbReference type="InterPro" id="IPR007757">
    <property type="entry name" value="MT-A70-like"/>
</dbReference>
<evidence type="ECO:0000256" key="2">
    <source>
        <dbReference type="ARBA" id="ARBA00022679"/>
    </source>
</evidence>